<evidence type="ECO:0000256" key="1">
    <source>
        <dbReference type="ARBA" id="ARBA00022723"/>
    </source>
</evidence>
<accession>A0A2J7ZL78</accession>
<dbReference type="GO" id="GO:0003676">
    <property type="term" value="F:nucleic acid binding"/>
    <property type="evidence" value="ECO:0007669"/>
    <property type="project" value="InterPro"/>
</dbReference>
<evidence type="ECO:0000259" key="6">
    <source>
        <dbReference type="PROSITE" id="PS50994"/>
    </source>
</evidence>
<dbReference type="OrthoDB" id="2016337at2759"/>
<evidence type="ECO:0000256" key="3">
    <source>
        <dbReference type="ARBA" id="ARBA00022833"/>
    </source>
</evidence>
<dbReference type="InterPro" id="IPR012337">
    <property type="entry name" value="RNaseH-like_sf"/>
</dbReference>
<dbReference type="InterPro" id="IPR050951">
    <property type="entry name" value="Retrovirus_Pol_polyprotein"/>
</dbReference>
<dbReference type="SUPFAM" id="SSF57903">
    <property type="entry name" value="FYVE/PHD zinc finger"/>
    <property type="match status" value="1"/>
</dbReference>
<reference evidence="7 8" key="1">
    <citation type="journal article" date="2017" name="Mol. Biol. Evol.">
        <title>The 4-celled Tetrabaena socialis nuclear genome reveals the essential components for genetic control of cell number at the origin of multicellularity in the volvocine lineage.</title>
        <authorList>
            <person name="Featherston J."/>
            <person name="Arakaki Y."/>
            <person name="Hanschen E.R."/>
            <person name="Ferris P.J."/>
            <person name="Michod R.E."/>
            <person name="Olson B.J.S.C."/>
            <person name="Nozaki H."/>
            <person name="Durand P.M."/>
        </authorList>
    </citation>
    <scope>NUCLEOTIDE SEQUENCE [LARGE SCALE GENOMIC DNA]</scope>
    <source>
        <strain evidence="7 8">NIES-571</strain>
    </source>
</reference>
<evidence type="ECO:0000259" key="5">
    <source>
        <dbReference type="PROSITE" id="PS50016"/>
    </source>
</evidence>
<keyword evidence="3" id="KW-0862">Zinc</keyword>
<name>A0A2J7ZL78_9CHLO</name>
<dbReference type="Pfam" id="PF17921">
    <property type="entry name" value="Integrase_H2C2"/>
    <property type="match status" value="1"/>
</dbReference>
<evidence type="ECO:0000256" key="2">
    <source>
        <dbReference type="ARBA" id="ARBA00022771"/>
    </source>
</evidence>
<dbReference type="InterPro" id="IPR011011">
    <property type="entry name" value="Znf_FYVE_PHD"/>
</dbReference>
<dbReference type="InterPro" id="IPR001965">
    <property type="entry name" value="Znf_PHD"/>
</dbReference>
<dbReference type="InterPro" id="IPR041588">
    <property type="entry name" value="Integrase_H2C2"/>
</dbReference>
<feature type="domain" description="Integrase catalytic" evidence="6">
    <location>
        <begin position="477"/>
        <end position="642"/>
    </location>
</feature>
<dbReference type="InterPro" id="IPR019786">
    <property type="entry name" value="Zinc_finger_PHD-type_CS"/>
</dbReference>
<evidence type="ECO:0000313" key="7">
    <source>
        <dbReference type="EMBL" id="PNH01028.1"/>
    </source>
</evidence>
<dbReference type="PROSITE" id="PS01359">
    <property type="entry name" value="ZF_PHD_1"/>
    <property type="match status" value="1"/>
</dbReference>
<dbReference type="Gene3D" id="3.30.40.10">
    <property type="entry name" value="Zinc/RING finger domain, C3HC4 (zinc finger)"/>
    <property type="match status" value="1"/>
</dbReference>
<sequence>MPAPGIKVRRYVTLEQRAEVRAELQRLIPELARAHPLCLQLAPWRGDVGGLTLAPGAAAVSRLDSMPLRQSGQWLVVGAWGWGGVAWSEEDMLGLLGGMQRELRGLGCPAPAYVVRGPGTTEEQQRELGFPFGVPALLDIAQAGVAMHAPATIYTNLAAAEHLGAVLRRLRAPAERGLSSLLPAGLQAMVAARVEPPPLVPVHIPGQRLEALPAGLAAPPLRRRSTGLPCHPGVSEWGDIMGHRAGVAAGLEAGMAVVALRDAVASPTLVCVLAAALALQRHYVTPHDMQTLPERLQRPAEPLGGWAPRVEEDEEESWVARALVQRHPGSALAIALTTGLADAAEGQEEAGQPLCADVWGDEAVIEALRAGGAGSLPPGGDAVARRVARRAAHYRWDGSQLLRAMPGGRSRVCPPPDSRRRLVEMIHGRLGHLGVRRTLALLQLGHWWYGMRQDVQAVVRECRACDLSNARGTQRPMQLHPLAVMGLFYRWGVDLAGQMLESAEGNRYMMVAIEHFSKHVELIPLKDKAPATVARAWADVLARFGAPAEVVTDNGAEFAAEFAELLERCFIDHRTTSAGHPQADGAAERIVRVLKEALRKACYEAADPAAWEKGLPELLLGYRCSPQASTRYSPYQLLYGGIVPVVPPAVRERFEQPLDFEDPRAAADSLLQRAEWVRQAYPAAAGNLLIAQHRDTLRYSAVRSGRYLAKPIVHAPGDYVYVRRGNVPNTLQFPQYDTILRVGPQGVAVLMGRDGARTRRRVEQLLPCHLPVNPIVDPRLFRPARDLQCEVCGSLHDAARMLLCDGCNTGWHWPCLHLRAQPEGVWLCPGCQGLKREALAEQPGPGPAARPDVGRELFPRAGTRRLDEEAAGLHLRRVRLVEQAGKGRGAVRAREGVLQFRGALARPEYFTVRWDDGSESGLSLVRARRLLV</sequence>
<keyword evidence="8" id="KW-1185">Reference proteome</keyword>
<evidence type="ECO:0000256" key="4">
    <source>
        <dbReference type="PROSITE-ProRule" id="PRU00146"/>
    </source>
</evidence>
<dbReference type="GO" id="GO:0015074">
    <property type="term" value="P:DNA integration"/>
    <property type="evidence" value="ECO:0007669"/>
    <property type="project" value="InterPro"/>
</dbReference>
<evidence type="ECO:0000313" key="8">
    <source>
        <dbReference type="Proteomes" id="UP000236333"/>
    </source>
</evidence>
<dbReference type="Pfam" id="PF00628">
    <property type="entry name" value="PHD"/>
    <property type="match status" value="1"/>
</dbReference>
<dbReference type="PANTHER" id="PTHR37984">
    <property type="entry name" value="PROTEIN CBG26694"/>
    <property type="match status" value="1"/>
</dbReference>
<organism evidence="7 8">
    <name type="scientific">Tetrabaena socialis</name>
    <dbReference type="NCBI Taxonomy" id="47790"/>
    <lineage>
        <taxon>Eukaryota</taxon>
        <taxon>Viridiplantae</taxon>
        <taxon>Chlorophyta</taxon>
        <taxon>core chlorophytes</taxon>
        <taxon>Chlorophyceae</taxon>
        <taxon>CS clade</taxon>
        <taxon>Chlamydomonadales</taxon>
        <taxon>Tetrabaenaceae</taxon>
        <taxon>Tetrabaena</taxon>
    </lineage>
</organism>
<dbReference type="AlphaFoldDB" id="A0A2J7ZL78"/>
<gene>
    <name evidence="7" type="ORF">TSOC_013103</name>
</gene>
<dbReference type="GO" id="GO:0008270">
    <property type="term" value="F:zinc ion binding"/>
    <property type="evidence" value="ECO:0007669"/>
    <property type="project" value="UniProtKB-KW"/>
</dbReference>
<dbReference type="EMBL" id="PGGS01001043">
    <property type="protein sequence ID" value="PNH01028.1"/>
    <property type="molecule type" value="Genomic_DNA"/>
</dbReference>
<dbReference type="PROSITE" id="PS50994">
    <property type="entry name" value="INTEGRASE"/>
    <property type="match status" value="1"/>
</dbReference>
<dbReference type="PROSITE" id="PS50016">
    <property type="entry name" value="ZF_PHD_2"/>
    <property type="match status" value="1"/>
</dbReference>
<dbReference type="Gene3D" id="3.30.420.10">
    <property type="entry name" value="Ribonuclease H-like superfamily/Ribonuclease H"/>
    <property type="match status" value="1"/>
</dbReference>
<dbReference type="PANTHER" id="PTHR37984:SF5">
    <property type="entry name" value="PROTEIN NYNRIN-LIKE"/>
    <property type="match status" value="1"/>
</dbReference>
<feature type="domain" description="PHD-type" evidence="5">
    <location>
        <begin position="786"/>
        <end position="834"/>
    </location>
</feature>
<dbReference type="Gene3D" id="1.10.340.70">
    <property type="match status" value="1"/>
</dbReference>
<dbReference type="Proteomes" id="UP000236333">
    <property type="component" value="Unassembled WGS sequence"/>
</dbReference>
<protein>
    <submittedName>
        <fullName evidence="7">Pro-Pol polyprotein</fullName>
    </submittedName>
</protein>
<comment type="caution">
    <text evidence="7">The sequence shown here is derived from an EMBL/GenBank/DDBJ whole genome shotgun (WGS) entry which is preliminary data.</text>
</comment>
<dbReference type="SMART" id="SM00249">
    <property type="entry name" value="PHD"/>
    <property type="match status" value="1"/>
</dbReference>
<dbReference type="SUPFAM" id="SSF53098">
    <property type="entry name" value="Ribonuclease H-like"/>
    <property type="match status" value="1"/>
</dbReference>
<dbReference type="InterPro" id="IPR036397">
    <property type="entry name" value="RNaseH_sf"/>
</dbReference>
<keyword evidence="2 4" id="KW-0863">Zinc-finger</keyword>
<proteinExistence type="predicted"/>
<dbReference type="Pfam" id="PF00665">
    <property type="entry name" value="rve"/>
    <property type="match status" value="1"/>
</dbReference>
<dbReference type="InterPro" id="IPR019787">
    <property type="entry name" value="Znf_PHD-finger"/>
</dbReference>
<dbReference type="InterPro" id="IPR001584">
    <property type="entry name" value="Integrase_cat-core"/>
</dbReference>
<keyword evidence="1" id="KW-0479">Metal-binding</keyword>
<dbReference type="InterPro" id="IPR013083">
    <property type="entry name" value="Znf_RING/FYVE/PHD"/>
</dbReference>